<dbReference type="GO" id="GO:0016702">
    <property type="term" value="F:oxidoreductase activity, acting on single donors with incorporation of molecular oxygen, incorporation of two atoms of oxygen"/>
    <property type="evidence" value="ECO:0007669"/>
    <property type="project" value="UniProtKB-ARBA"/>
</dbReference>
<evidence type="ECO:0000256" key="5">
    <source>
        <dbReference type="ARBA" id="ARBA00023002"/>
    </source>
</evidence>
<keyword evidence="9" id="KW-1185">Reference proteome</keyword>
<dbReference type="Pfam" id="PF02900">
    <property type="entry name" value="LigB"/>
    <property type="match status" value="1"/>
</dbReference>
<dbReference type="InterPro" id="IPR004183">
    <property type="entry name" value="Xdiol_dOase_suB"/>
</dbReference>
<dbReference type="CDD" id="cd07363">
    <property type="entry name" value="45_DOPA_Dioxygenase"/>
    <property type="match status" value="1"/>
</dbReference>
<evidence type="ECO:0000256" key="2">
    <source>
        <dbReference type="ARBA" id="ARBA00007581"/>
    </source>
</evidence>
<feature type="chain" id="PRO_5009163142" description="Extradiol ring-cleavage dioxygenase class III enzyme subunit B domain-containing protein" evidence="6">
    <location>
        <begin position="18"/>
        <end position="298"/>
    </location>
</feature>
<gene>
    <name evidence="8" type="ORF">CANCADRAFT_32766</name>
</gene>
<evidence type="ECO:0000256" key="1">
    <source>
        <dbReference type="ARBA" id="ARBA00001947"/>
    </source>
</evidence>
<dbReference type="EMBL" id="KV453843">
    <property type="protein sequence ID" value="ODV89545.1"/>
    <property type="molecule type" value="Genomic_DNA"/>
</dbReference>
<reference evidence="9" key="1">
    <citation type="submission" date="2016-02" db="EMBL/GenBank/DDBJ databases">
        <title>Comparative genomics of biotechnologically important yeasts.</title>
        <authorList>
            <consortium name="DOE Joint Genome Institute"/>
            <person name="Riley R."/>
            <person name="Haridas S."/>
            <person name="Wolfe K.H."/>
            <person name="Lopes M.R."/>
            <person name="Hittinger C.T."/>
            <person name="Goker M."/>
            <person name="Salamov A."/>
            <person name="Wisecaver J."/>
            <person name="Long T.M."/>
            <person name="Aerts A.L."/>
            <person name="Barry K."/>
            <person name="Choi C."/>
            <person name="Clum A."/>
            <person name="Coughlan A.Y."/>
            <person name="Deshpande S."/>
            <person name="Douglass A.P."/>
            <person name="Hanson S.J."/>
            <person name="Klenk H.-P."/>
            <person name="Labutti K."/>
            <person name="Lapidus A."/>
            <person name="Lindquist E."/>
            <person name="Lipzen A."/>
            <person name="Meier-Kolthoff J.P."/>
            <person name="Ohm R.A."/>
            <person name="Otillar R.P."/>
            <person name="Pangilinan J."/>
            <person name="Peng Y."/>
            <person name="Rokas A."/>
            <person name="Rosa C.A."/>
            <person name="Scheuner C."/>
            <person name="Sibirny A.A."/>
            <person name="Slot J.C."/>
            <person name="Stielow J.B."/>
            <person name="Sun H."/>
            <person name="Kurtzman C.P."/>
            <person name="Blackwell M."/>
            <person name="Jeffries T.W."/>
            <person name="Grigoriev I.V."/>
        </authorList>
    </citation>
    <scope>NUCLEOTIDE SEQUENCE [LARGE SCALE GENOMIC DNA]</scope>
    <source>
        <strain evidence="9">NRRL Y-17796</strain>
    </source>
</reference>
<dbReference type="PANTHER" id="PTHR30096">
    <property type="entry name" value="4,5-DOPA DIOXYGENASE EXTRADIOL-LIKE PROTEIN"/>
    <property type="match status" value="1"/>
</dbReference>
<protein>
    <recommendedName>
        <fullName evidence="7">Extradiol ring-cleavage dioxygenase class III enzyme subunit B domain-containing protein</fullName>
    </recommendedName>
</protein>
<evidence type="ECO:0000256" key="6">
    <source>
        <dbReference type="SAM" id="SignalP"/>
    </source>
</evidence>
<comment type="cofactor">
    <cofactor evidence="1">
        <name>Zn(2+)</name>
        <dbReference type="ChEBI" id="CHEBI:29105"/>
    </cofactor>
</comment>
<dbReference type="PANTHER" id="PTHR30096:SF0">
    <property type="entry name" value="4,5-DOPA DIOXYGENASE EXTRADIOL-LIKE PROTEIN"/>
    <property type="match status" value="1"/>
</dbReference>
<keyword evidence="4" id="KW-0862">Zinc</keyword>
<evidence type="ECO:0000256" key="4">
    <source>
        <dbReference type="ARBA" id="ARBA00022833"/>
    </source>
</evidence>
<evidence type="ECO:0000256" key="3">
    <source>
        <dbReference type="ARBA" id="ARBA00022723"/>
    </source>
</evidence>
<organism evidence="8 9">
    <name type="scientific">Tortispora caseinolytica NRRL Y-17796</name>
    <dbReference type="NCBI Taxonomy" id="767744"/>
    <lineage>
        <taxon>Eukaryota</taxon>
        <taxon>Fungi</taxon>
        <taxon>Dikarya</taxon>
        <taxon>Ascomycota</taxon>
        <taxon>Saccharomycotina</taxon>
        <taxon>Trigonopsidomycetes</taxon>
        <taxon>Trigonopsidales</taxon>
        <taxon>Trigonopsidaceae</taxon>
        <taxon>Tortispora</taxon>
    </lineage>
</organism>
<dbReference type="GO" id="GO:0008198">
    <property type="term" value="F:ferrous iron binding"/>
    <property type="evidence" value="ECO:0007669"/>
    <property type="project" value="InterPro"/>
</dbReference>
<evidence type="ECO:0000259" key="7">
    <source>
        <dbReference type="Pfam" id="PF02900"/>
    </source>
</evidence>
<dbReference type="Proteomes" id="UP000095023">
    <property type="component" value="Unassembled WGS sequence"/>
</dbReference>
<dbReference type="GO" id="GO:0008270">
    <property type="term" value="F:zinc ion binding"/>
    <property type="evidence" value="ECO:0007669"/>
    <property type="project" value="InterPro"/>
</dbReference>
<dbReference type="AlphaFoldDB" id="A0A1E4TCR0"/>
<keyword evidence="5" id="KW-0560">Oxidoreductase</keyword>
<dbReference type="PIRSF" id="PIRSF006157">
    <property type="entry name" value="Doxgns_DODA"/>
    <property type="match status" value="1"/>
</dbReference>
<feature type="domain" description="Extradiol ring-cleavage dioxygenase class III enzyme subunit B" evidence="7">
    <location>
        <begin position="33"/>
        <end position="276"/>
    </location>
</feature>
<comment type="similarity">
    <text evidence="2">Belongs to the DODA-type extradiol aromatic ring-opening dioxygenase family.</text>
</comment>
<dbReference type="Gene3D" id="3.40.830.10">
    <property type="entry name" value="LigB-like"/>
    <property type="match status" value="1"/>
</dbReference>
<proteinExistence type="inferred from homology"/>
<evidence type="ECO:0000313" key="9">
    <source>
        <dbReference type="Proteomes" id="UP000095023"/>
    </source>
</evidence>
<keyword evidence="3" id="KW-0479">Metal-binding</keyword>
<dbReference type="SUPFAM" id="SSF53213">
    <property type="entry name" value="LigB-like"/>
    <property type="match status" value="1"/>
</dbReference>
<dbReference type="InterPro" id="IPR014436">
    <property type="entry name" value="Extradiol_dOase_DODA"/>
</dbReference>
<keyword evidence="6" id="KW-0732">Signal</keyword>
<name>A0A1E4TCR0_9ASCO</name>
<sequence>MWSWISVGLATGAPFLAKYFSTTTTSMISKTPVYFFSHGGPTFMYRDQGEPGAYDAVQKLGDEIVNLKPKAIVVVSAHWQERTISVTSDANNSLIYDFYGFPDFMYHEKFPTKGSPELANHIVQMLKDKGLKAETVQKRGIDHGVWVPFRVAFGSETKLKDTPLIQVSLPYNESPAYSIELGRALAKLREENIIIIGSGMTVHNLRDMHLAGLYGPPLPYAKSFDKALELAVTTHTGKERETAMEKLFERADRIKAHPTAEHLLPIYVSAGAAYEDIGTLIYTRQISSLGWGIYKFTS</sequence>
<evidence type="ECO:0000313" key="8">
    <source>
        <dbReference type="EMBL" id="ODV89545.1"/>
    </source>
</evidence>
<accession>A0A1E4TCR0</accession>
<dbReference type="OrthoDB" id="7396853at2759"/>
<feature type="signal peptide" evidence="6">
    <location>
        <begin position="1"/>
        <end position="17"/>
    </location>
</feature>